<proteinExistence type="predicted"/>
<keyword evidence="4" id="KW-1185">Reference proteome</keyword>
<evidence type="ECO:0000256" key="3">
    <source>
        <dbReference type="SAM" id="Phobius"/>
    </source>
</evidence>
<evidence type="ECO:0000313" key="4">
    <source>
        <dbReference type="Proteomes" id="UP000887566"/>
    </source>
</evidence>
<feature type="region of interest" description="Disordered" evidence="2">
    <location>
        <begin position="380"/>
        <end position="415"/>
    </location>
</feature>
<dbReference type="Proteomes" id="UP000887566">
    <property type="component" value="Unplaced"/>
</dbReference>
<feature type="compositionally biased region" description="Polar residues" evidence="2">
    <location>
        <begin position="181"/>
        <end position="217"/>
    </location>
</feature>
<dbReference type="AlphaFoldDB" id="A0A914VMN1"/>
<evidence type="ECO:0000256" key="2">
    <source>
        <dbReference type="SAM" id="MobiDB-lite"/>
    </source>
</evidence>
<evidence type="ECO:0000313" key="5">
    <source>
        <dbReference type="WBParaSite" id="PSAMB.scaffold223size64209.g3507.t1"/>
    </source>
</evidence>
<evidence type="ECO:0000256" key="1">
    <source>
        <dbReference type="ARBA" id="ARBA00023157"/>
    </source>
</evidence>
<keyword evidence="3" id="KW-0812">Transmembrane</keyword>
<dbReference type="CDD" id="cd00112">
    <property type="entry name" value="LDLa"/>
    <property type="match status" value="1"/>
</dbReference>
<name>A0A914VMN1_9BILA</name>
<reference evidence="5" key="1">
    <citation type="submission" date="2022-11" db="UniProtKB">
        <authorList>
            <consortium name="WormBaseParasite"/>
        </authorList>
    </citation>
    <scope>IDENTIFICATION</scope>
</reference>
<feature type="compositionally biased region" description="Basic and acidic residues" evidence="2">
    <location>
        <begin position="325"/>
        <end position="337"/>
    </location>
</feature>
<feature type="compositionally biased region" description="Low complexity" evidence="2">
    <location>
        <begin position="252"/>
        <end position="261"/>
    </location>
</feature>
<keyword evidence="1" id="KW-1015">Disulfide bond</keyword>
<feature type="compositionally biased region" description="Low complexity" evidence="2">
    <location>
        <begin position="392"/>
        <end position="408"/>
    </location>
</feature>
<feature type="region of interest" description="Disordered" evidence="2">
    <location>
        <begin position="19"/>
        <end position="39"/>
    </location>
</feature>
<accession>A0A914VMN1</accession>
<organism evidence="4 5">
    <name type="scientific">Plectus sambesii</name>
    <dbReference type="NCBI Taxonomy" id="2011161"/>
    <lineage>
        <taxon>Eukaryota</taxon>
        <taxon>Metazoa</taxon>
        <taxon>Ecdysozoa</taxon>
        <taxon>Nematoda</taxon>
        <taxon>Chromadorea</taxon>
        <taxon>Plectida</taxon>
        <taxon>Plectina</taxon>
        <taxon>Plectoidea</taxon>
        <taxon>Plectidae</taxon>
        <taxon>Plectus</taxon>
    </lineage>
</organism>
<sequence length="415" mass="45381">CIKSQLTCDGRDHCGDYSDEKTDLCPQPSNPRTGGGLYASEGNQIKDQTPVVGGFVNIVALIAGVILLVLLMLMVTVIFARVYRQRLIRRFRREVADLAHRQSSVMREEVRVGDADPAAVMAPSIQRVGERRFYVMPETEVSIFEAPPTYDDALKHPAVPPSARSFADIPPPMMMGMQSAPRPTSSASMQNASTAFDNPTFASDSETPGPSNRQSAPTGMRERILRTPVIPTELELDDDRLSNRSESIGSRSSTASTSTASVVSADCSAVDDADDCASVAEDGHDSPSPRQSSDVEDSAEQQERRHRLAGAGRLLKWARHKVKGGKADADEQRREASDADDGGFAERLGSTANGQDNAPVQRVEQAPEEYYRAASSYYFPQPQSPLQRNFEQDNAQQQDQDQPAVVPVRHCESWV</sequence>
<feature type="region of interest" description="Disordered" evidence="2">
    <location>
        <begin position="175"/>
        <end position="261"/>
    </location>
</feature>
<feature type="transmembrane region" description="Helical" evidence="3">
    <location>
        <begin position="58"/>
        <end position="83"/>
    </location>
</feature>
<dbReference type="Gene3D" id="4.10.400.10">
    <property type="entry name" value="Low-density Lipoprotein Receptor"/>
    <property type="match status" value="1"/>
</dbReference>
<keyword evidence="3" id="KW-1133">Transmembrane helix</keyword>
<protein>
    <submittedName>
        <fullName evidence="5">Low density lipoprotein receptor-related protein</fullName>
    </submittedName>
</protein>
<dbReference type="WBParaSite" id="PSAMB.scaffold223size64209.g3507.t1">
    <property type="protein sequence ID" value="PSAMB.scaffold223size64209.g3507.t1"/>
    <property type="gene ID" value="PSAMB.scaffold223size64209.g3507"/>
</dbReference>
<dbReference type="InterPro" id="IPR036055">
    <property type="entry name" value="LDL_receptor-like_sf"/>
</dbReference>
<keyword evidence="3" id="KW-0472">Membrane</keyword>
<feature type="region of interest" description="Disordered" evidence="2">
    <location>
        <begin position="277"/>
        <end position="361"/>
    </location>
</feature>
<dbReference type="InterPro" id="IPR002172">
    <property type="entry name" value="LDrepeatLR_classA_rpt"/>
</dbReference>